<dbReference type="Proteomes" id="UP001501183">
    <property type="component" value="Unassembled WGS sequence"/>
</dbReference>
<sequence>MFAQSLGGAGLALTPPTPADVDRITACCQDPSIGRWTTMPVPYRRADAEAFVTEVVPAGWADRRPTWALRRDPDAPVVGMIGLAAGDASAAEVGYWLDAAARGHGLMTRALTLVCDFAFRPDTLALERIGWRALVGNTASAAVARRVGFRFEGTARSGGLQRGVRRDMWVAGLLPTDPRSPAEGWPPFGRR</sequence>
<protein>
    <submittedName>
        <fullName evidence="2">GNAT family N-acetyltransferase</fullName>
    </submittedName>
</protein>
<dbReference type="InterPro" id="IPR051908">
    <property type="entry name" value="Ribosomal_N-acetyltransferase"/>
</dbReference>
<accession>A0ABP8PMW3</accession>
<keyword evidence="3" id="KW-1185">Reference proteome</keyword>
<evidence type="ECO:0000259" key="1">
    <source>
        <dbReference type="PROSITE" id="PS51186"/>
    </source>
</evidence>
<dbReference type="PANTHER" id="PTHR43441">
    <property type="entry name" value="RIBOSOMAL-PROTEIN-SERINE ACETYLTRANSFERASE"/>
    <property type="match status" value="1"/>
</dbReference>
<reference evidence="3" key="1">
    <citation type="journal article" date="2019" name="Int. J. Syst. Evol. Microbiol.">
        <title>The Global Catalogue of Microorganisms (GCM) 10K type strain sequencing project: providing services to taxonomists for standard genome sequencing and annotation.</title>
        <authorList>
            <consortium name="The Broad Institute Genomics Platform"/>
            <consortium name="The Broad Institute Genome Sequencing Center for Infectious Disease"/>
            <person name="Wu L."/>
            <person name="Ma J."/>
        </authorList>
    </citation>
    <scope>NUCLEOTIDE SEQUENCE [LARGE SCALE GENOMIC DNA]</scope>
    <source>
        <strain evidence="3">JCM 32206</strain>
    </source>
</reference>
<proteinExistence type="predicted"/>
<dbReference type="InterPro" id="IPR000182">
    <property type="entry name" value="GNAT_dom"/>
</dbReference>
<evidence type="ECO:0000313" key="3">
    <source>
        <dbReference type="Proteomes" id="UP001501183"/>
    </source>
</evidence>
<organism evidence="2 3">
    <name type="scientific">Rhodococcus olei</name>
    <dbReference type="NCBI Taxonomy" id="2161675"/>
    <lineage>
        <taxon>Bacteria</taxon>
        <taxon>Bacillati</taxon>
        <taxon>Actinomycetota</taxon>
        <taxon>Actinomycetes</taxon>
        <taxon>Mycobacteriales</taxon>
        <taxon>Nocardiaceae</taxon>
        <taxon>Rhodococcus</taxon>
    </lineage>
</organism>
<dbReference type="InterPro" id="IPR016181">
    <property type="entry name" value="Acyl_CoA_acyltransferase"/>
</dbReference>
<gene>
    <name evidence="2" type="ORF">GCM10023094_50850</name>
</gene>
<dbReference type="Pfam" id="PF13302">
    <property type="entry name" value="Acetyltransf_3"/>
    <property type="match status" value="1"/>
</dbReference>
<evidence type="ECO:0000313" key="2">
    <source>
        <dbReference type="EMBL" id="GAA4489375.1"/>
    </source>
</evidence>
<comment type="caution">
    <text evidence="2">The sequence shown here is derived from an EMBL/GenBank/DDBJ whole genome shotgun (WGS) entry which is preliminary data.</text>
</comment>
<dbReference type="Gene3D" id="3.40.630.30">
    <property type="match status" value="1"/>
</dbReference>
<dbReference type="EMBL" id="BAABFB010000075">
    <property type="protein sequence ID" value="GAA4489375.1"/>
    <property type="molecule type" value="Genomic_DNA"/>
</dbReference>
<dbReference type="SUPFAM" id="SSF55729">
    <property type="entry name" value="Acyl-CoA N-acyltransferases (Nat)"/>
    <property type="match status" value="1"/>
</dbReference>
<name>A0ABP8PMW3_9NOCA</name>
<dbReference type="RefSeq" id="WP_345352263.1">
    <property type="nucleotide sequence ID" value="NZ_BAABFB010000075.1"/>
</dbReference>
<dbReference type="PROSITE" id="PS51186">
    <property type="entry name" value="GNAT"/>
    <property type="match status" value="1"/>
</dbReference>
<dbReference type="PANTHER" id="PTHR43441:SF10">
    <property type="entry name" value="ACETYLTRANSFERASE"/>
    <property type="match status" value="1"/>
</dbReference>
<feature type="domain" description="N-acetyltransferase" evidence="1">
    <location>
        <begin position="11"/>
        <end position="171"/>
    </location>
</feature>